<evidence type="ECO:0000313" key="2">
    <source>
        <dbReference type="EMBL" id="KAL5106630.1"/>
    </source>
</evidence>
<organism evidence="2 3">
    <name type="scientific">Taenia crassiceps</name>
    <dbReference type="NCBI Taxonomy" id="6207"/>
    <lineage>
        <taxon>Eukaryota</taxon>
        <taxon>Metazoa</taxon>
        <taxon>Spiralia</taxon>
        <taxon>Lophotrochozoa</taxon>
        <taxon>Platyhelminthes</taxon>
        <taxon>Cestoda</taxon>
        <taxon>Eucestoda</taxon>
        <taxon>Cyclophyllidea</taxon>
        <taxon>Taeniidae</taxon>
        <taxon>Taenia</taxon>
    </lineage>
</organism>
<evidence type="ECO:0000313" key="3">
    <source>
        <dbReference type="Proteomes" id="UP001651158"/>
    </source>
</evidence>
<sequence>MEQTVGIANDARSAREPMSALRSTVGRTNERIKGAPLAVPKWSVRLLQQTPSQEDQCSTHQSQTASKMGRLLNLPFTIIKEL</sequence>
<keyword evidence="3" id="KW-1185">Reference proteome</keyword>
<comment type="caution">
    <text evidence="2">The sequence shown here is derived from an EMBL/GenBank/DDBJ whole genome shotgun (WGS) entry which is preliminary data.</text>
</comment>
<name>A0ABR4QB08_9CEST</name>
<proteinExistence type="predicted"/>
<feature type="region of interest" description="Disordered" evidence="1">
    <location>
        <begin position="1"/>
        <end position="29"/>
    </location>
</feature>
<evidence type="ECO:0000256" key="1">
    <source>
        <dbReference type="SAM" id="MobiDB-lite"/>
    </source>
</evidence>
<dbReference type="Proteomes" id="UP001651158">
    <property type="component" value="Unassembled WGS sequence"/>
</dbReference>
<gene>
    <name evidence="2" type="ORF">TcWFU_002193</name>
</gene>
<protein>
    <submittedName>
        <fullName evidence="2">Uncharacterized protein</fullName>
    </submittedName>
</protein>
<accession>A0ABR4QB08</accession>
<reference evidence="2 3" key="1">
    <citation type="journal article" date="2022" name="Front. Cell. Infect. Microbiol.">
        <title>The Genomes of Two Strains of Taenia crassiceps the Animal Model for the Study of Human Cysticercosis.</title>
        <authorList>
            <person name="Bobes R.J."/>
            <person name="Estrada K."/>
            <person name="Rios-Valencia D.G."/>
            <person name="Calderon-Gallegos A."/>
            <person name="de la Torre P."/>
            <person name="Carrero J.C."/>
            <person name="Sanchez-Flores A."/>
            <person name="Laclette J.P."/>
        </authorList>
    </citation>
    <scope>NUCLEOTIDE SEQUENCE [LARGE SCALE GENOMIC DNA]</scope>
    <source>
        <strain evidence="2">WFUcys</strain>
    </source>
</reference>
<dbReference type="EMBL" id="JAKROA010000005">
    <property type="protein sequence ID" value="KAL5106630.1"/>
    <property type="molecule type" value="Genomic_DNA"/>
</dbReference>